<sequence>MAASRKLPVYKAMTIDGDIPQQTSLAANSGHYNLRLTSRSRDSDTIMSDIDDIQELQEEDEIYELLETDSEPASDSGHIPGVEENFSVCTDTNLVAETAERHFITRHKIPLIRMHRLEGHRPIDPGLVAEIRKKMENTLSSDERFAWPIKVIVDINDPAVIKAIQNKENMLDKKWEHVRYSILDGQHRQKAAIDLLNGKNKKGMLKSAKEYYWYCDIYRKGVKDVAGLPTLMVALNTPGPSRNSIAADYVRAFASTIKSRRGNTNVKVLFGKRELTVMLVTLYKSRFWQEFFEWSVMPFNQYMGYNTLESWYYYRPEYELLHYLIEDSTRQIQVLYKAKFDQADPLMTADISRREWSMRTTSKTGTYDSIYYHYGKVIESRNTFNLKGKDGKSKFEQFWSLATKGRYIFGDLVGAHLQTEGGPLIETTPFLLHQLWISTDLDIKAIKDENATCGQSSFLVPPMRGAFSILAVLLFGTSFRLDVKGDKPWIESMMKKAGVEYDWIKCKMIIRALMSNLECIKQMLHPTGDNRNRRDFMLIHIEARYVGVKDAMKWVTWSENAFWAWSEILKVCKTVLGVDKDPDAWNAVLSIVFNSPEPLTPAPPSTSATRATGAAVIQDVPSVSSTMTGAMESSAAGKRAAITQNSAKAAITTATTTATISQATTAGAMKAAAVMANAKPPARNAKVAAGDLKSMTVSTRSINRRTTIAEGAATTTQSETINIGSKKRTRDAMESTLEPVTKHAKHNQNQTASTASQPGLLPSLQQEDEMDAMPTAQPQHLVKVESQQTPRLVDEKPKVEIQVTDPNNSEELERHKQNMLAMLSNLEKRVGSLGGERSDEEKAAVVKSILRKAFDRIEPLFTSS</sequence>
<proteinExistence type="predicted"/>
<feature type="compositionally biased region" description="Polar residues" evidence="1">
    <location>
        <begin position="747"/>
        <end position="757"/>
    </location>
</feature>
<dbReference type="AlphaFoldDB" id="A0A0C2WRP9"/>
<gene>
    <name evidence="2" type="ORF">M408DRAFT_30516</name>
</gene>
<name>A0A0C2WRP9_SERVB</name>
<dbReference type="HOGENOM" id="CLU_331548_0_0_1"/>
<protein>
    <submittedName>
        <fullName evidence="2">Uncharacterized protein</fullName>
    </submittedName>
</protein>
<accession>A0A0C2WRP9</accession>
<evidence type="ECO:0000256" key="1">
    <source>
        <dbReference type="SAM" id="MobiDB-lite"/>
    </source>
</evidence>
<keyword evidence="3" id="KW-1185">Reference proteome</keyword>
<reference evidence="3" key="2">
    <citation type="submission" date="2015-01" db="EMBL/GenBank/DDBJ databases">
        <title>Evolutionary Origins and Diversification of the Mycorrhizal Mutualists.</title>
        <authorList>
            <consortium name="DOE Joint Genome Institute"/>
            <consortium name="Mycorrhizal Genomics Consortium"/>
            <person name="Kohler A."/>
            <person name="Kuo A."/>
            <person name="Nagy L.G."/>
            <person name="Floudas D."/>
            <person name="Copeland A."/>
            <person name="Barry K.W."/>
            <person name="Cichocki N."/>
            <person name="Veneault-Fourrey C."/>
            <person name="LaButti K."/>
            <person name="Lindquist E.A."/>
            <person name="Lipzen A."/>
            <person name="Lundell T."/>
            <person name="Morin E."/>
            <person name="Murat C."/>
            <person name="Riley R."/>
            <person name="Ohm R."/>
            <person name="Sun H."/>
            <person name="Tunlid A."/>
            <person name="Henrissat B."/>
            <person name="Grigoriev I.V."/>
            <person name="Hibbett D.S."/>
            <person name="Martin F."/>
        </authorList>
    </citation>
    <scope>NUCLEOTIDE SEQUENCE [LARGE SCALE GENOMIC DNA]</scope>
    <source>
        <strain evidence="3">MAFF 305830</strain>
    </source>
</reference>
<evidence type="ECO:0000313" key="2">
    <source>
        <dbReference type="EMBL" id="KIM20252.1"/>
    </source>
</evidence>
<feature type="region of interest" description="Disordered" evidence="1">
    <location>
        <begin position="741"/>
        <end position="760"/>
    </location>
</feature>
<dbReference type="EMBL" id="KN824455">
    <property type="protein sequence ID" value="KIM20252.1"/>
    <property type="molecule type" value="Genomic_DNA"/>
</dbReference>
<dbReference type="Proteomes" id="UP000054097">
    <property type="component" value="Unassembled WGS sequence"/>
</dbReference>
<organism evidence="2 3">
    <name type="scientific">Serendipita vermifera MAFF 305830</name>
    <dbReference type="NCBI Taxonomy" id="933852"/>
    <lineage>
        <taxon>Eukaryota</taxon>
        <taxon>Fungi</taxon>
        <taxon>Dikarya</taxon>
        <taxon>Basidiomycota</taxon>
        <taxon>Agaricomycotina</taxon>
        <taxon>Agaricomycetes</taxon>
        <taxon>Sebacinales</taxon>
        <taxon>Serendipitaceae</taxon>
        <taxon>Serendipita</taxon>
    </lineage>
</organism>
<evidence type="ECO:0000313" key="3">
    <source>
        <dbReference type="Proteomes" id="UP000054097"/>
    </source>
</evidence>
<reference evidence="2 3" key="1">
    <citation type="submission" date="2014-04" db="EMBL/GenBank/DDBJ databases">
        <authorList>
            <consortium name="DOE Joint Genome Institute"/>
            <person name="Kuo A."/>
            <person name="Zuccaro A."/>
            <person name="Kohler A."/>
            <person name="Nagy L.G."/>
            <person name="Floudas D."/>
            <person name="Copeland A."/>
            <person name="Barry K.W."/>
            <person name="Cichocki N."/>
            <person name="Veneault-Fourrey C."/>
            <person name="LaButti K."/>
            <person name="Lindquist E.A."/>
            <person name="Lipzen A."/>
            <person name="Lundell T."/>
            <person name="Morin E."/>
            <person name="Murat C."/>
            <person name="Sun H."/>
            <person name="Tunlid A."/>
            <person name="Henrissat B."/>
            <person name="Grigoriev I.V."/>
            <person name="Hibbett D.S."/>
            <person name="Martin F."/>
            <person name="Nordberg H.P."/>
            <person name="Cantor M.N."/>
            <person name="Hua S.X."/>
        </authorList>
    </citation>
    <scope>NUCLEOTIDE SEQUENCE [LARGE SCALE GENOMIC DNA]</scope>
    <source>
        <strain evidence="2 3">MAFF 305830</strain>
    </source>
</reference>